<dbReference type="PANTHER" id="PTHR11005">
    <property type="entry name" value="LYSOSOMAL ACID LIPASE-RELATED"/>
    <property type="match status" value="1"/>
</dbReference>
<dbReference type="Pfam" id="PF04083">
    <property type="entry name" value="Abhydro_lipase"/>
    <property type="match status" value="1"/>
</dbReference>
<evidence type="ECO:0000256" key="1">
    <source>
        <dbReference type="SAM" id="MobiDB-lite"/>
    </source>
</evidence>
<gene>
    <name evidence="4" type="ORF">CSSPTR1EN2_LOCUS14667</name>
</gene>
<dbReference type="InterPro" id="IPR029058">
    <property type="entry name" value="AB_hydrolase_fold"/>
</dbReference>
<dbReference type="EMBL" id="OZ019895">
    <property type="protein sequence ID" value="CAK9219598.1"/>
    <property type="molecule type" value="Genomic_DNA"/>
</dbReference>
<evidence type="ECO:0000256" key="2">
    <source>
        <dbReference type="SAM" id="Phobius"/>
    </source>
</evidence>
<protein>
    <recommendedName>
        <fullName evidence="3">Partial AB-hydrolase lipase domain-containing protein</fullName>
    </recommendedName>
</protein>
<keyword evidence="2" id="KW-1133">Transmembrane helix</keyword>
<dbReference type="Gene3D" id="3.40.50.1820">
    <property type="entry name" value="alpha/beta hydrolase"/>
    <property type="match status" value="1"/>
</dbReference>
<dbReference type="InterPro" id="IPR006693">
    <property type="entry name" value="AB_hydrolase_lipase"/>
</dbReference>
<sequence length="464" mass="51420">MSRNQVDPPPHHQHPPHGLMQQTNEFGSDLQWRRTVVVLIMMMMSVCLVLQSGAATSYNNDEFVKLKKVIKTMDVTTSSSSGVINKDTAATDRNSKLGLCASIIQGYGYPCQEITVQTRDGFLLGLQHIPHGLNEMGLPSLPNKPLVFLQHGVLQGGDDWVLNNPQESLGFMLADHGYDVWIGNMRGTRWSHGHIYLTPSDDKFWDWSFDEQAAIDLPALLGYIYNSTHNKVYYVGHSQGSTIALAAFTMPATGVADIVKGAVLLAPIAYLNHVKSKLLRAAADLMIDKVFISNSDVGKMLIDLACKHDGVICEDIISAVLGTNCCVNHTRFTYYLEWEPQPTSTKDMQHLAQMVRSGLFSFYDYGTEGNLKVYNQTKPPLYNLATIPKELPLFLISGGNDPLADPEDVEKLQSDLLGDVTALQIANYSHGDLLVSYRANIDVNAPILAYFRELETRSSAKTRL</sequence>
<accession>A0ABP0UFF3</accession>
<evidence type="ECO:0000259" key="3">
    <source>
        <dbReference type="Pfam" id="PF04083"/>
    </source>
</evidence>
<keyword evidence="2" id="KW-0812">Transmembrane</keyword>
<feature type="region of interest" description="Disordered" evidence="1">
    <location>
        <begin position="1"/>
        <end position="24"/>
    </location>
</feature>
<feature type="domain" description="Partial AB-hydrolase lipase" evidence="3">
    <location>
        <begin position="101"/>
        <end position="163"/>
    </location>
</feature>
<proteinExistence type="predicted"/>
<keyword evidence="5" id="KW-1185">Reference proteome</keyword>
<name>A0ABP0UFF3_9BRYO</name>
<keyword evidence="2" id="KW-0472">Membrane</keyword>
<evidence type="ECO:0000313" key="4">
    <source>
        <dbReference type="EMBL" id="CAK9219598.1"/>
    </source>
</evidence>
<reference evidence="4" key="1">
    <citation type="submission" date="2024-02" db="EMBL/GenBank/DDBJ databases">
        <authorList>
            <consortium name="ELIXIR-Norway"/>
            <consortium name="Elixir Norway"/>
        </authorList>
    </citation>
    <scope>NUCLEOTIDE SEQUENCE</scope>
</reference>
<dbReference type="SUPFAM" id="SSF53474">
    <property type="entry name" value="alpha/beta-Hydrolases"/>
    <property type="match status" value="1"/>
</dbReference>
<feature type="transmembrane region" description="Helical" evidence="2">
    <location>
        <begin position="36"/>
        <end position="58"/>
    </location>
</feature>
<dbReference type="Proteomes" id="UP001497512">
    <property type="component" value="Chromosome 3"/>
</dbReference>
<evidence type="ECO:0000313" key="5">
    <source>
        <dbReference type="Proteomes" id="UP001497512"/>
    </source>
</evidence>
<organism evidence="4 5">
    <name type="scientific">Sphagnum troendelagicum</name>
    <dbReference type="NCBI Taxonomy" id="128251"/>
    <lineage>
        <taxon>Eukaryota</taxon>
        <taxon>Viridiplantae</taxon>
        <taxon>Streptophyta</taxon>
        <taxon>Embryophyta</taxon>
        <taxon>Bryophyta</taxon>
        <taxon>Sphagnophytina</taxon>
        <taxon>Sphagnopsida</taxon>
        <taxon>Sphagnales</taxon>
        <taxon>Sphagnaceae</taxon>
        <taxon>Sphagnum</taxon>
    </lineage>
</organism>